<dbReference type="OrthoDB" id="4160047at2759"/>
<organism evidence="3 4">
    <name type="scientific">Rhinocladiella mackenziei CBS 650.93</name>
    <dbReference type="NCBI Taxonomy" id="1442369"/>
    <lineage>
        <taxon>Eukaryota</taxon>
        <taxon>Fungi</taxon>
        <taxon>Dikarya</taxon>
        <taxon>Ascomycota</taxon>
        <taxon>Pezizomycotina</taxon>
        <taxon>Eurotiomycetes</taxon>
        <taxon>Chaetothyriomycetidae</taxon>
        <taxon>Chaetothyriales</taxon>
        <taxon>Herpotrichiellaceae</taxon>
        <taxon>Rhinocladiella</taxon>
    </lineage>
</organism>
<name>A0A0D2HC67_9EURO</name>
<feature type="chain" id="PRO_5002243584" evidence="2">
    <location>
        <begin position="26"/>
        <end position="248"/>
    </location>
</feature>
<sequence length="248" mass="26695">MACLVIPLSILLVLTIMTTTHPIQAQVTIDPTSPTSTAIPTTTTTGDAVCGTSASDWRMSPPTAMLLASIFCNDLYQPGNFPARGKIFNSTHYPTELSPSAGSPNYTAMELSGLIVSMWLSRANTTVIDGVEYIHGTDEQCARDNCTAGFESAIDLCQYNSHYVGGINFFLSDCGIYQIHIANCSGNWLDPDCDRWHILHPGVGLSKNESLVGAAPPKPLTATRRTSTDSVNLSDTDTYTETETNALH</sequence>
<feature type="compositionally biased region" description="Polar residues" evidence="1">
    <location>
        <begin position="223"/>
        <end position="248"/>
    </location>
</feature>
<dbReference type="VEuPathDB" id="FungiDB:Z518_02668"/>
<evidence type="ECO:0000256" key="1">
    <source>
        <dbReference type="SAM" id="MobiDB-lite"/>
    </source>
</evidence>
<evidence type="ECO:0000313" key="3">
    <source>
        <dbReference type="EMBL" id="KIX08013.1"/>
    </source>
</evidence>
<accession>A0A0D2HC67</accession>
<protein>
    <submittedName>
        <fullName evidence="3">Uncharacterized protein</fullName>
    </submittedName>
</protein>
<dbReference type="AlphaFoldDB" id="A0A0D2HC67"/>
<reference evidence="3 4" key="1">
    <citation type="submission" date="2015-01" db="EMBL/GenBank/DDBJ databases">
        <title>The Genome Sequence of Rhinocladiella mackenzie CBS 650.93.</title>
        <authorList>
            <consortium name="The Broad Institute Genomics Platform"/>
            <person name="Cuomo C."/>
            <person name="de Hoog S."/>
            <person name="Gorbushina A."/>
            <person name="Stielow B."/>
            <person name="Teixiera M."/>
            <person name="Abouelleil A."/>
            <person name="Chapman S.B."/>
            <person name="Priest M."/>
            <person name="Young S.K."/>
            <person name="Wortman J."/>
            <person name="Nusbaum C."/>
            <person name="Birren B."/>
        </authorList>
    </citation>
    <scope>NUCLEOTIDE SEQUENCE [LARGE SCALE GENOMIC DNA]</scope>
    <source>
        <strain evidence="3 4">CBS 650.93</strain>
    </source>
</reference>
<dbReference type="EMBL" id="KN847476">
    <property type="protein sequence ID" value="KIX08013.1"/>
    <property type="molecule type" value="Genomic_DNA"/>
</dbReference>
<gene>
    <name evidence="3" type="ORF">Z518_02668</name>
</gene>
<feature type="region of interest" description="Disordered" evidence="1">
    <location>
        <begin position="216"/>
        <end position="248"/>
    </location>
</feature>
<dbReference type="GeneID" id="25290739"/>
<dbReference type="HOGENOM" id="CLU_083064_0_0_1"/>
<proteinExistence type="predicted"/>
<evidence type="ECO:0000256" key="2">
    <source>
        <dbReference type="SAM" id="SignalP"/>
    </source>
</evidence>
<evidence type="ECO:0000313" key="4">
    <source>
        <dbReference type="Proteomes" id="UP000053617"/>
    </source>
</evidence>
<dbReference type="RefSeq" id="XP_013275149.1">
    <property type="nucleotide sequence ID" value="XM_013419695.1"/>
</dbReference>
<dbReference type="Proteomes" id="UP000053617">
    <property type="component" value="Unassembled WGS sequence"/>
</dbReference>
<keyword evidence="2" id="KW-0732">Signal</keyword>
<keyword evidence="4" id="KW-1185">Reference proteome</keyword>
<feature type="signal peptide" evidence="2">
    <location>
        <begin position="1"/>
        <end position="25"/>
    </location>
</feature>